<dbReference type="PROSITE" id="PS51841">
    <property type="entry name" value="LTD"/>
    <property type="match status" value="1"/>
</dbReference>
<proteinExistence type="predicted"/>
<evidence type="ECO:0000313" key="4">
    <source>
        <dbReference type="Proteomes" id="UP001596356"/>
    </source>
</evidence>
<feature type="domain" description="LTD" evidence="2">
    <location>
        <begin position="42"/>
        <end position="143"/>
    </location>
</feature>
<feature type="chain" id="PRO_5045889556" evidence="1">
    <location>
        <begin position="23"/>
        <end position="156"/>
    </location>
</feature>
<keyword evidence="4" id="KW-1185">Reference proteome</keyword>
<gene>
    <name evidence="3" type="ORF">ACFQBT_12070</name>
</gene>
<dbReference type="SUPFAM" id="SSF74853">
    <property type="entry name" value="Lamin A/C globular tail domain"/>
    <property type="match status" value="1"/>
</dbReference>
<dbReference type="Proteomes" id="UP001596356">
    <property type="component" value="Unassembled WGS sequence"/>
</dbReference>
<evidence type="ECO:0000256" key="1">
    <source>
        <dbReference type="SAM" id="SignalP"/>
    </source>
</evidence>
<dbReference type="InterPro" id="IPR036415">
    <property type="entry name" value="Lamin_tail_dom_sf"/>
</dbReference>
<sequence length="156" mass="17016">MRLARVLLVPVCTAALVAPVIAGPGDAATPPLKFGKWFVDLPGTDKATAANLNKEYIVVTNTTTKAISLKGYRVRDYKAKHTYTFGTFTLGAKKSVTLHTGSGKNNATNVYWNQRNFVWNNDGDTAQLLNTKSQTVASCKYVKLRNTSKTGGWKNC</sequence>
<feature type="signal peptide" evidence="1">
    <location>
        <begin position="1"/>
        <end position="22"/>
    </location>
</feature>
<comment type="caution">
    <text evidence="3">The sequence shown here is derived from an EMBL/GenBank/DDBJ whole genome shotgun (WGS) entry which is preliminary data.</text>
</comment>
<keyword evidence="1" id="KW-0732">Signal</keyword>
<evidence type="ECO:0000313" key="3">
    <source>
        <dbReference type="EMBL" id="MFC6714512.1"/>
    </source>
</evidence>
<accession>A0ABW2ATS2</accession>
<dbReference type="InterPro" id="IPR001322">
    <property type="entry name" value="Lamin_tail_dom"/>
</dbReference>
<organism evidence="3 4">
    <name type="scientific">Branchiibius cervicis</name>
    <dbReference type="NCBI Taxonomy" id="908252"/>
    <lineage>
        <taxon>Bacteria</taxon>
        <taxon>Bacillati</taxon>
        <taxon>Actinomycetota</taxon>
        <taxon>Actinomycetes</taxon>
        <taxon>Micrococcales</taxon>
        <taxon>Dermacoccaceae</taxon>
        <taxon>Branchiibius</taxon>
    </lineage>
</organism>
<dbReference type="Gene3D" id="2.60.40.1260">
    <property type="entry name" value="Lamin Tail domain"/>
    <property type="match status" value="1"/>
</dbReference>
<name>A0ABW2ATS2_9MICO</name>
<reference evidence="4" key="1">
    <citation type="journal article" date="2019" name="Int. J. Syst. Evol. Microbiol.">
        <title>The Global Catalogue of Microorganisms (GCM) 10K type strain sequencing project: providing services to taxonomists for standard genome sequencing and annotation.</title>
        <authorList>
            <consortium name="The Broad Institute Genomics Platform"/>
            <consortium name="The Broad Institute Genome Sequencing Center for Infectious Disease"/>
            <person name="Wu L."/>
            <person name="Ma J."/>
        </authorList>
    </citation>
    <scope>NUCLEOTIDE SEQUENCE [LARGE SCALE GENOMIC DNA]</scope>
    <source>
        <strain evidence="4">NBRC 106593</strain>
    </source>
</reference>
<dbReference type="EMBL" id="JBHSWJ010000002">
    <property type="protein sequence ID" value="MFC6714512.1"/>
    <property type="molecule type" value="Genomic_DNA"/>
</dbReference>
<evidence type="ECO:0000259" key="2">
    <source>
        <dbReference type="PROSITE" id="PS51841"/>
    </source>
</evidence>
<dbReference type="Pfam" id="PF00932">
    <property type="entry name" value="LTD"/>
    <property type="match status" value="1"/>
</dbReference>
<protein>
    <submittedName>
        <fullName evidence="3">Lamin tail domain-containing protein</fullName>
    </submittedName>
</protein>
<dbReference type="RefSeq" id="WP_377822974.1">
    <property type="nucleotide sequence ID" value="NZ_JBHSWJ010000002.1"/>
</dbReference>